<dbReference type="SUPFAM" id="SSF56214">
    <property type="entry name" value="4'-phosphopantetheinyl transferase"/>
    <property type="match status" value="1"/>
</dbReference>
<keyword evidence="3 8" id="KW-0479">Metal-binding</keyword>
<sequence length="119" mass="13219">MIIGIGIDIVELERIENLLQKQPRFPEKVLTGKERVNYESLNGKRKIEYIAGRFAAKEAFVKAAGTGISKTFGWHDIEVLNEENGKPFLLANIDCTVHVSISHSNANAVAQVILERLSS</sequence>
<evidence type="ECO:0000256" key="7">
    <source>
        <dbReference type="ARBA" id="ARBA00023160"/>
    </source>
</evidence>
<feature type="binding site" evidence="8">
    <location>
        <position position="58"/>
    </location>
    <ligand>
        <name>Mg(2+)</name>
        <dbReference type="ChEBI" id="CHEBI:18420"/>
    </ligand>
</feature>
<dbReference type="InterPro" id="IPR037143">
    <property type="entry name" value="4-PPantetheinyl_Trfase_dom_sf"/>
</dbReference>
<dbReference type="AlphaFoldDB" id="A0AB39BZ40"/>
<keyword evidence="1 8" id="KW-0444">Lipid biosynthesis</keyword>
<keyword evidence="7 8" id="KW-0275">Fatty acid biosynthesis</keyword>
<evidence type="ECO:0000256" key="2">
    <source>
        <dbReference type="ARBA" id="ARBA00022679"/>
    </source>
</evidence>
<comment type="cofactor">
    <cofactor evidence="8">
        <name>Mg(2+)</name>
        <dbReference type="ChEBI" id="CHEBI:18420"/>
    </cofactor>
</comment>
<keyword evidence="2 8" id="KW-0808">Transferase</keyword>
<organism evidence="10">
    <name type="scientific">Alkalihalophilus sp. As8PL</name>
    <dbReference type="NCBI Taxonomy" id="3237103"/>
    <lineage>
        <taxon>Bacteria</taxon>
        <taxon>Bacillati</taxon>
        <taxon>Bacillota</taxon>
        <taxon>Bacilli</taxon>
        <taxon>Bacillales</taxon>
        <taxon>Bacillaceae</taxon>
        <taxon>Alkalihalophilus</taxon>
    </lineage>
</organism>
<evidence type="ECO:0000256" key="4">
    <source>
        <dbReference type="ARBA" id="ARBA00022832"/>
    </source>
</evidence>
<reference evidence="10" key="1">
    <citation type="submission" date="2024-07" db="EMBL/GenBank/DDBJ databases">
        <title>Identification and characteristics of an arsenic-resistant bacterial isolate, which belongs to a novel species.</title>
        <authorList>
            <person name="Juszczyk A."/>
            <person name="Kowalczyk A."/>
            <person name="Was K."/>
            <person name="Kosowicz W."/>
            <person name="Budzyn A."/>
            <person name="Latowski D."/>
        </authorList>
    </citation>
    <scope>NUCLEOTIDE SEQUENCE</scope>
    <source>
        <strain evidence="10">As8PL</strain>
    </source>
</reference>
<keyword evidence="6 8" id="KW-0443">Lipid metabolism</keyword>
<dbReference type="InterPro" id="IPR002582">
    <property type="entry name" value="ACPS"/>
</dbReference>
<evidence type="ECO:0000256" key="3">
    <source>
        <dbReference type="ARBA" id="ARBA00022723"/>
    </source>
</evidence>
<evidence type="ECO:0000259" key="9">
    <source>
        <dbReference type="Pfam" id="PF01648"/>
    </source>
</evidence>
<dbReference type="GO" id="GO:0005737">
    <property type="term" value="C:cytoplasm"/>
    <property type="evidence" value="ECO:0007669"/>
    <property type="project" value="UniProtKB-SubCell"/>
</dbReference>
<evidence type="ECO:0000256" key="5">
    <source>
        <dbReference type="ARBA" id="ARBA00022842"/>
    </source>
</evidence>
<dbReference type="HAMAP" id="MF_00101">
    <property type="entry name" value="AcpS"/>
    <property type="match status" value="1"/>
</dbReference>
<dbReference type="GO" id="GO:0006633">
    <property type="term" value="P:fatty acid biosynthetic process"/>
    <property type="evidence" value="ECO:0007669"/>
    <property type="project" value="UniProtKB-UniRule"/>
</dbReference>
<dbReference type="RefSeq" id="WP_368505878.1">
    <property type="nucleotide sequence ID" value="NZ_CP162551.1"/>
</dbReference>
<keyword evidence="4 8" id="KW-0276">Fatty acid metabolism</keyword>
<gene>
    <name evidence="8 10" type="primary">acpS</name>
    <name evidence="10" type="ORF">AB3N04_10115</name>
</gene>
<dbReference type="InterPro" id="IPR008278">
    <property type="entry name" value="4-PPantetheinyl_Trfase_dom"/>
</dbReference>
<dbReference type="NCBIfam" id="TIGR00516">
    <property type="entry name" value="acpS"/>
    <property type="match status" value="1"/>
</dbReference>
<evidence type="ECO:0000256" key="6">
    <source>
        <dbReference type="ARBA" id="ARBA00023098"/>
    </source>
</evidence>
<comment type="catalytic activity">
    <reaction evidence="8">
        <text>apo-[ACP] + CoA = holo-[ACP] + adenosine 3',5'-bisphosphate + H(+)</text>
        <dbReference type="Rhea" id="RHEA:12068"/>
        <dbReference type="Rhea" id="RHEA-COMP:9685"/>
        <dbReference type="Rhea" id="RHEA-COMP:9690"/>
        <dbReference type="ChEBI" id="CHEBI:15378"/>
        <dbReference type="ChEBI" id="CHEBI:29999"/>
        <dbReference type="ChEBI" id="CHEBI:57287"/>
        <dbReference type="ChEBI" id="CHEBI:58343"/>
        <dbReference type="ChEBI" id="CHEBI:64479"/>
        <dbReference type="EC" id="2.7.8.7"/>
    </reaction>
</comment>
<feature type="domain" description="4'-phosphopantetheinyl transferase" evidence="9">
    <location>
        <begin position="4"/>
        <end position="92"/>
    </location>
</feature>
<comment type="similarity">
    <text evidence="8">Belongs to the P-Pant transferase superfamily. AcpS family.</text>
</comment>
<name>A0AB39BZ40_9BACI</name>
<evidence type="ECO:0000256" key="1">
    <source>
        <dbReference type="ARBA" id="ARBA00022516"/>
    </source>
</evidence>
<dbReference type="NCBIfam" id="TIGR00556">
    <property type="entry name" value="pantethn_trn"/>
    <property type="match status" value="1"/>
</dbReference>
<dbReference type="InterPro" id="IPR004568">
    <property type="entry name" value="Ppantetheine-prot_Trfase_dom"/>
</dbReference>
<comment type="function">
    <text evidence="8">Transfers the 4'-phosphopantetheine moiety from coenzyme A to a Ser of acyl-carrier-protein.</text>
</comment>
<proteinExistence type="inferred from homology"/>
<accession>A0AB39BZ40</accession>
<keyword evidence="8" id="KW-0963">Cytoplasm</keyword>
<dbReference type="GO" id="GO:0000287">
    <property type="term" value="F:magnesium ion binding"/>
    <property type="evidence" value="ECO:0007669"/>
    <property type="project" value="UniProtKB-UniRule"/>
</dbReference>
<dbReference type="Pfam" id="PF01648">
    <property type="entry name" value="ACPS"/>
    <property type="match status" value="1"/>
</dbReference>
<dbReference type="Gene3D" id="3.90.470.20">
    <property type="entry name" value="4'-phosphopantetheinyl transferase domain"/>
    <property type="match status" value="1"/>
</dbReference>
<protein>
    <recommendedName>
        <fullName evidence="8">Holo-[acyl-carrier-protein] synthase</fullName>
        <shortName evidence="8">Holo-ACP synthase</shortName>
        <ecNumber evidence="8">2.7.8.7</ecNumber>
    </recommendedName>
    <alternativeName>
        <fullName evidence="8">4'-phosphopantetheinyl transferase AcpS</fullName>
    </alternativeName>
</protein>
<feature type="binding site" evidence="8">
    <location>
        <position position="8"/>
    </location>
    <ligand>
        <name>Mg(2+)</name>
        <dbReference type="ChEBI" id="CHEBI:18420"/>
    </ligand>
</feature>
<dbReference type="GO" id="GO:0008897">
    <property type="term" value="F:holo-[acyl-carrier-protein] synthase activity"/>
    <property type="evidence" value="ECO:0007669"/>
    <property type="project" value="UniProtKB-UniRule"/>
</dbReference>
<evidence type="ECO:0000256" key="8">
    <source>
        <dbReference type="HAMAP-Rule" id="MF_00101"/>
    </source>
</evidence>
<dbReference type="EC" id="2.7.8.7" evidence="8"/>
<dbReference type="EMBL" id="CP162551">
    <property type="protein sequence ID" value="XDI38615.1"/>
    <property type="molecule type" value="Genomic_DNA"/>
</dbReference>
<evidence type="ECO:0000313" key="10">
    <source>
        <dbReference type="EMBL" id="XDI38615.1"/>
    </source>
</evidence>
<comment type="subcellular location">
    <subcellularLocation>
        <location evidence="8">Cytoplasm</location>
    </subcellularLocation>
</comment>
<keyword evidence="5 8" id="KW-0460">Magnesium</keyword>